<dbReference type="InterPro" id="IPR005797">
    <property type="entry name" value="Cyt_b/b6_N"/>
</dbReference>
<feature type="transmembrane region" description="Helical" evidence="6">
    <location>
        <begin position="118"/>
        <end position="140"/>
    </location>
</feature>
<dbReference type="EC" id="7.1.1.8" evidence="2"/>
<keyword evidence="9" id="KW-1185">Reference proteome</keyword>
<dbReference type="Pfam" id="PF13631">
    <property type="entry name" value="Cytochrom_B_N_2"/>
    <property type="match status" value="1"/>
</dbReference>
<evidence type="ECO:0000259" key="7">
    <source>
        <dbReference type="PROSITE" id="PS51002"/>
    </source>
</evidence>
<feature type="transmembrane region" description="Helical" evidence="6">
    <location>
        <begin position="415"/>
        <end position="433"/>
    </location>
</feature>
<evidence type="ECO:0000256" key="6">
    <source>
        <dbReference type="SAM" id="Phobius"/>
    </source>
</evidence>
<accession>A0ABY4C1F8</accession>
<evidence type="ECO:0000313" key="9">
    <source>
        <dbReference type="Proteomes" id="UP000832097"/>
    </source>
</evidence>
<dbReference type="InterPro" id="IPR036150">
    <property type="entry name" value="Cyt_b/b6_C_sf"/>
</dbReference>
<feature type="transmembrane region" description="Helical" evidence="6">
    <location>
        <begin position="268"/>
        <end position="291"/>
    </location>
</feature>
<evidence type="ECO:0000256" key="3">
    <source>
        <dbReference type="ARBA" id="ARBA00016116"/>
    </source>
</evidence>
<organism evidence="8 9">
    <name type="scientific">Agromyces larvae</name>
    <dbReference type="NCBI Taxonomy" id="2929802"/>
    <lineage>
        <taxon>Bacteria</taxon>
        <taxon>Bacillati</taxon>
        <taxon>Actinomycetota</taxon>
        <taxon>Actinomycetes</taxon>
        <taxon>Micrococcales</taxon>
        <taxon>Microbacteriaceae</taxon>
        <taxon>Agromyces</taxon>
    </lineage>
</organism>
<dbReference type="Proteomes" id="UP000832097">
    <property type="component" value="Chromosome"/>
</dbReference>
<feature type="transmembrane region" description="Helical" evidence="6">
    <location>
        <begin position="377"/>
        <end position="395"/>
    </location>
</feature>
<dbReference type="InterPro" id="IPR027387">
    <property type="entry name" value="Cytb/b6-like_sf"/>
</dbReference>
<dbReference type="SUPFAM" id="SSF81648">
    <property type="entry name" value="a domain/subunit of cytochrome bc1 complex (Ubiquinol-cytochrome c reductase)"/>
    <property type="match status" value="1"/>
</dbReference>
<feature type="transmembrane region" description="Helical" evidence="6">
    <location>
        <begin position="146"/>
        <end position="168"/>
    </location>
</feature>
<protein>
    <recommendedName>
        <fullName evidence="3">Cytochrome bc1 complex cytochrome b subunit</fullName>
        <ecNumber evidence="2">7.1.1.8</ecNumber>
    </recommendedName>
    <alternativeName>
        <fullName evidence="5">Cytochrome bc1 reductase complex subunit QcrB</fullName>
    </alternativeName>
</protein>
<evidence type="ECO:0000256" key="2">
    <source>
        <dbReference type="ARBA" id="ARBA00012951"/>
    </source>
</evidence>
<name>A0ABY4C1F8_9MICO</name>
<dbReference type="PANTHER" id="PTHR19271">
    <property type="entry name" value="CYTOCHROME B"/>
    <property type="match status" value="1"/>
</dbReference>
<feature type="transmembrane region" description="Helical" evidence="6">
    <location>
        <begin position="48"/>
        <end position="71"/>
    </location>
</feature>
<dbReference type="EMBL" id="CP094528">
    <property type="protein sequence ID" value="UOE44282.1"/>
    <property type="molecule type" value="Genomic_DNA"/>
</dbReference>
<comment type="catalytic activity">
    <reaction evidence="4">
        <text>a quinol + 2 Fe(III)-[cytochrome c](out) = a quinone + 2 Fe(II)-[cytochrome c](out) + 2 H(+)(out)</text>
        <dbReference type="Rhea" id="RHEA:11484"/>
        <dbReference type="Rhea" id="RHEA-COMP:10350"/>
        <dbReference type="Rhea" id="RHEA-COMP:14399"/>
        <dbReference type="ChEBI" id="CHEBI:15378"/>
        <dbReference type="ChEBI" id="CHEBI:24646"/>
        <dbReference type="ChEBI" id="CHEBI:29033"/>
        <dbReference type="ChEBI" id="CHEBI:29034"/>
        <dbReference type="ChEBI" id="CHEBI:132124"/>
        <dbReference type="EC" id="7.1.1.8"/>
    </reaction>
</comment>
<evidence type="ECO:0000313" key="8">
    <source>
        <dbReference type="EMBL" id="UOE44282.1"/>
    </source>
</evidence>
<feature type="transmembrane region" description="Helical" evidence="6">
    <location>
        <begin position="333"/>
        <end position="357"/>
    </location>
</feature>
<feature type="domain" description="Cytochrome b/b6 N-terminal region profile" evidence="7">
    <location>
        <begin position="16"/>
        <end position="244"/>
    </location>
</feature>
<dbReference type="InterPro" id="IPR016174">
    <property type="entry name" value="Di-haem_cyt_TM"/>
</dbReference>
<keyword evidence="6" id="KW-0472">Membrane</keyword>
<proteinExistence type="predicted"/>
<dbReference type="Gene3D" id="1.20.810.10">
    <property type="entry name" value="Cytochrome Bc1 Complex, Chain C"/>
    <property type="match status" value="1"/>
</dbReference>
<evidence type="ECO:0000256" key="5">
    <source>
        <dbReference type="ARBA" id="ARBA00029568"/>
    </source>
</evidence>
<keyword evidence="6" id="KW-0812">Transmembrane</keyword>
<dbReference type="RefSeq" id="WP_243555958.1">
    <property type="nucleotide sequence ID" value="NZ_CP094528.1"/>
</dbReference>
<dbReference type="PANTHER" id="PTHR19271:SF16">
    <property type="entry name" value="CYTOCHROME B"/>
    <property type="match status" value="1"/>
</dbReference>
<feature type="transmembrane region" description="Helical" evidence="6">
    <location>
        <begin position="212"/>
        <end position="230"/>
    </location>
</feature>
<gene>
    <name evidence="8" type="ORF">MTO99_00330</name>
</gene>
<reference evidence="8 9" key="1">
    <citation type="submission" date="2022-03" db="EMBL/GenBank/DDBJ databases">
        <title>Mucilaginibacter sp. isolated from the gut of Protaetia brevitarsis seulensis larvae.</title>
        <authorList>
            <person name="Won M."/>
            <person name="Kim S.-J."/>
            <person name="Kwon S.-W."/>
        </authorList>
    </citation>
    <scope>NUCLEOTIDE SEQUENCE [LARGE SCALE GENOMIC DNA]</scope>
    <source>
        <strain evidence="8 9">CFWR-12</strain>
    </source>
</reference>
<keyword evidence="6" id="KW-1133">Transmembrane helix</keyword>
<dbReference type="PROSITE" id="PS51002">
    <property type="entry name" value="CYTB_NTER"/>
    <property type="match status" value="1"/>
</dbReference>
<dbReference type="SUPFAM" id="SSF81342">
    <property type="entry name" value="Transmembrane di-heme cytochromes"/>
    <property type="match status" value="1"/>
</dbReference>
<evidence type="ECO:0000256" key="1">
    <source>
        <dbReference type="ARBA" id="ARBA00001971"/>
    </source>
</evidence>
<comment type="cofactor">
    <cofactor evidence="1">
        <name>heme</name>
        <dbReference type="ChEBI" id="CHEBI:30413"/>
    </cofactor>
</comment>
<evidence type="ECO:0000256" key="4">
    <source>
        <dbReference type="ARBA" id="ARBA00029351"/>
    </source>
</evidence>
<sequence length="518" mass="56344">MPVHAPESRSSLTDRLSHAVRSTAAAERTRATVAELRGRAVPLHWSNLFGVVAMACIVVLFVTGVFLTFFYTPSSEPVVYSGSYAPLRGVEMSKALESTLFLSFEVPGGLLMRQAHHWAGLLLPAALIMQLLVTFFTGAFRRPRQWSWVLLFLVFLMALLAGWSGYALPDDLLSGTGLRIVEGIVLGIPVVGTWLSALLFGGEFPGQIIEHLAPVHILIAPAGLVLFLALRIRLAFRHGPAQFAGPGRTEGNAVGLPLLPQLAVRAGALFLIVVGLILGFAATVTVAPVWLFGPSSPADASAGSQPDWYTGFLDGALRLVPPGWEVEWFSRTWTLAVIVPLLVVGVFLALVAVYPFLEAWITGDRREHHLLDRPRNAPGRTGIGVAAIVFYGALWGAASADLIATHFQVGLEATIWMFRVLVVAGPLVGFDVARRVCLALQRKDRELVLHGYETGRIVRLPGGEYAEVHAPLTEEERWRLIDRGTAPERPRGSRIRGALFGLFFEDRLAAPPRPPLPE</sequence>